<proteinExistence type="predicted"/>
<reference evidence="3 4" key="1">
    <citation type="submission" date="2020-09" db="EMBL/GenBank/DDBJ databases">
        <title>Flavimobilis rhizosphaerae sp. nov., isolated from rhizosphere soil of Spartina alterniflora.</title>
        <authorList>
            <person name="Hanqin C."/>
        </authorList>
    </citation>
    <scope>NUCLEOTIDE SEQUENCE [LARGE SCALE GENOMIC DNA]</scope>
    <source>
        <strain evidence="3 4">GY 10621</strain>
    </source>
</reference>
<evidence type="ECO:0000313" key="4">
    <source>
        <dbReference type="Proteomes" id="UP000642107"/>
    </source>
</evidence>
<dbReference type="SUPFAM" id="SSF53448">
    <property type="entry name" value="Nucleotide-diphospho-sugar transferases"/>
    <property type="match status" value="1"/>
</dbReference>
<dbReference type="PANTHER" id="PTHR43685">
    <property type="entry name" value="GLYCOSYLTRANSFERASE"/>
    <property type="match status" value="1"/>
</dbReference>
<dbReference type="Pfam" id="PF00535">
    <property type="entry name" value="Glycos_transf_2"/>
    <property type="match status" value="1"/>
</dbReference>
<protein>
    <submittedName>
        <fullName evidence="3">Glycosyltransferase</fullName>
    </submittedName>
</protein>
<feature type="domain" description="Glycosyltransferase 2-like" evidence="2">
    <location>
        <begin position="2"/>
        <end position="114"/>
    </location>
</feature>
<evidence type="ECO:0000256" key="1">
    <source>
        <dbReference type="SAM" id="MobiDB-lite"/>
    </source>
</evidence>
<dbReference type="Proteomes" id="UP000642107">
    <property type="component" value="Unassembled WGS sequence"/>
</dbReference>
<dbReference type="InterPro" id="IPR001173">
    <property type="entry name" value="Glyco_trans_2-like"/>
</dbReference>
<name>A0ABR9DSU6_9MICO</name>
<dbReference type="InterPro" id="IPR050834">
    <property type="entry name" value="Glycosyltransf_2"/>
</dbReference>
<accession>A0ABR9DSU6</accession>
<evidence type="ECO:0000259" key="2">
    <source>
        <dbReference type="Pfam" id="PF00535"/>
    </source>
</evidence>
<dbReference type="PANTHER" id="PTHR43685:SF2">
    <property type="entry name" value="GLYCOSYLTRANSFERASE 2-LIKE DOMAIN-CONTAINING PROTEIN"/>
    <property type="match status" value="1"/>
</dbReference>
<organism evidence="3 4">
    <name type="scientific">Flavimobilis rhizosphaerae</name>
    <dbReference type="NCBI Taxonomy" id="2775421"/>
    <lineage>
        <taxon>Bacteria</taxon>
        <taxon>Bacillati</taxon>
        <taxon>Actinomycetota</taxon>
        <taxon>Actinomycetes</taxon>
        <taxon>Micrococcales</taxon>
        <taxon>Jonesiaceae</taxon>
        <taxon>Flavimobilis</taxon>
    </lineage>
</organism>
<gene>
    <name evidence="3" type="ORF">IGS67_05950</name>
</gene>
<dbReference type="Gene3D" id="3.90.550.10">
    <property type="entry name" value="Spore Coat Polysaccharide Biosynthesis Protein SpsA, Chain A"/>
    <property type="match status" value="1"/>
</dbReference>
<dbReference type="RefSeq" id="WP_192278773.1">
    <property type="nucleotide sequence ID" value="NZ_JACZDF010000002.1"/>
</dbReference>
<keyword evidence="4" id="KW-1185">Reference proteome</keyword>
<evidence type="ECO:0000313" key="3">
    <source>
        <dbReference type="EMBL" id="MBD9699040.1"/>
    </source>
</evidence>
<dbReference type="InterPro" id="IPR029044">
    <property type="entry name" value="Nucleotide-diphossugar_trans"/>
</dbReference>
<feature type="region of interest" description="Disordered" evidence="1">
    <location>
        <begin position="310"/>
        <end position="336"/>
    </location>
</feature>
<comment type="caution">
    <text evidence="3">The sequence shown here is derived from an EMBL/GenBank/DDBJ whole genome shotgun (WGS) entry which is preliminary data.</text>
</comment>
<dbReference type="EMBL" id="JACZDF010000002">
    <property type="protein sequence ID" value="MBD9699040.1"/>
    <property type="molecule type" value="Genomic_DNA"/>
</dbReference>
<sequence length="336" mass="37181">MSVVVPARDQAEHVEAALTSLTRQLDDPRELEVIVVDDGSVDGTGDIVEEMSGRFARLELVRNDTPTGVANARNTGLALARGRHVAFLDPDDWFARGHLQHLSDALEHLGVDFLRCDHVRDDHGARSVHAVPEHRRDLVLDPRDGIGPAHLTTPVDYPFVPFGLYDGRLHDEGLLGFVAGLHTAEDRAWIWRMHLHARTWAVVGGLGAFYRRGTPTSLTRVFDRRQLDVIHAYREIFLLVRREPAHERHWAKAVRQLLAMACHHLARLADVNPALAAELRDGVDVTLAIAPPEVVSATLRDLAPRRRALLLGDPTATDASRPPARADGPAPSRSSR</sequence>
<dbReference type="CDD" id="cd00761">
    <property type="entry name" value="Glyco_tranf_GTA_type"/>
    <property type="match status" value="1"/>
</dbReference>